<comment type="caution">
    <text evidence="2">The sequence shown here is derived from an EMBL/GenBank/DDBJ whole genome shotgun (WGS) entry which is preliminary data.</text>
</comment>
<evidence type="ECO:0000313" key="2">
    <source>
        <dbReference type="EMBL" id="TWP47461.1"/>
    </source>
</evidence>
<dbReference type="Proteomes" id="UP000316639">
    <property type="component" value="Unassembled WGS sequence"/>
</dbReference>
<feature type="chain" id="PRO_5038554333" evidence="1">
    <location>
        <begin position="25"/>
        <end position="128"/>
    </location>
</feature>
<sequence length="128" mass="13338">MRKKLIGVALAGLAAGSMAMTATASQADPTKGIPRVADAPVAAEVAAAAAQCWHTFEPSAPNGGPMRQTYRNCNSFPVSVTPAWVNGGGQISTIVNDCRTVQPGAETVWNHGATFQGVNYTVSLCYVW</sequence>
<organism evidence="2 3">
    <name type="scientific">Lentzea tibetensis</name>
    <dbReference type="NCBI Taxonomy" id="2591470"/>
    <lineage>
        <taxon>Bacteria</taxon>
        <taxon>Bacillati</taxon>
        <taxon>Actinomycetota</taxon>
        <taxon>Actinomycetes</taxon>
        <taxon>Pseudonocardiales</taxon>
        <taxon>Pseudonocardiaceae</taxon>
        <taxon>Lentzea</taxon>
    </lineage>
</organism>
<keyword evidence="3" id="KW-1185">Reference proteome</keyword>
<protein>
    <submittedName>
        <fullName evidence="2">Uncharacterized protein</fullName>
    </submittedName>
</protein>
<keyword evidence="1" id="KW-0732">Signal</keyword>
<proteinExistence type="predicted"/>
<accession>A0A563EKQ4</accession>
<name>A0A563EKQ4_9PSEU</name>
<evidence type="ECO:0000313" key="3">
    <source>
        <dbReference type="Proteomes" id="UP000316639"/>
    </source>
</evidence>
<dbReference type="EMBL" id="VOBR01000026">
    <property type="protein sequence ID" value="TWP47461.1"/>
    <property type="molecule type" value="Genomic_DNA"/>
</dbReference>
<feature type="signal peptide" evidence="1">
    <location>
        <begin position="1"/>
        <end position="24"/>
    </location>
</feature>
<dbReference type="RefSeq" id="WP_146357959.1">
    <property type="nucleotide sequence ID" value="NZ_VOBR01000026.1"/>
</dbReference>
<dbReference type="AlphaFoldDB" id="A0A563EKQ4"/>
<evidence type="ECO:0000256" key="1">
    <source>
        <dbReference type="SAM" id="SignalP"/>
    </source>
</evidence>
<dbReference type="OrthoDB" id="4260713at2"/>
<gene>
    <name evidence="2" type="ORF">FKR81_32670</name>
</gene>
<reference evidence="2 3" key="1">
    <citation type="submission" date="2019-07" db="EMBL/GenBank/DDBJ databases">
        <title>Lentzea xizangensis sp. nov., isolated from Qinghai-Tibetan Plateau Soils.</title>
        <authorList>
            <person name="Huang J."/>
        </authorList>
    </citation>
    <scope>NUCLEOTIDE SEQUENCE [LARGE SCALE GENOMIC DNA]</scope>
    <source>
        <strain evidence="2 3">FXJ1.1311</strain>
    </source>
</reference>